<organism evidence="2 3">
    <name type="scientific">Tamilnaduibacter salinus</name>
    <dbReference type="NCBI Taxonomy" id="1484056"/>
    <lineage>
        <taxon>Bacteria</taxon>
        <taxon>Pseudomonadati</taxon>
        <taxon>Pseudomonadota</taxon>
        <taxon>Gammaproteobacteria</taxon>
        <taxon>Pseudomonadales</taxon>
        <taxon>Marinobacteraceae</taxon>
        <taxon>Tamilnaduibacter</taxon>
    </lineage>
</organism>
<protein>
    <submittedName>
        <fullName evidence="2">AAA domain-containing protein</fullName>
    </submittedName>
</protein>
<dbReference type="Gene3D" id="3.40.50.300">
    <property type="entry name" value="P-loop containing nucleotide triphosphate hydrolases"/>
    <property type="match status" value="1"/>
</dbReference>
<dbReference type="SUPFAM" id="SSF52540">
    <property type="entry name" value="P-loop containing nucleoside triphosphate hydrolases"/>
    <property type="match status" value="1"/>
</dbReference>
<proteinExistence type="predicted"/>
<dbReference type="GO" id="GO:0016887">
    <property type="term" value="F:ATP hydrolysis activity"/>
    <property type="evidence" value="ECO:0007669"/>
    <property type="project" value="InterPro"/>
</dbReference>
<feature type="domain" description="ORC1/DEAH AAA+ ATPase" evidence="1">
    <location>
        <begin position="28"/>
        <end position="180"/>
    </location>
</feature>
<name>A0A2U1CX81_9GAMM</name>
<dbReference type="InterPro" id="IPR049945">
    <property type="entry name" value="AAA_22"/>
</dbReference>
<sequence length="289" mass="33043">MAIDWHYPRTDLTERLMSAFDQRVVEALTLFAPRGMGKTEFVRYDLIPEAGKRGYVPVYVNFRDKRDDPASVLLAALRTALSDRNWWRRRQRVVKAASLDEVESAVLATESPAIAPDSTMLVELRAHFLELIQNNDRILLCIDEVQHLASSRAFENLVFFLRTILDENRDKVRTIYAGASRDGLRNLFCRRKAALFQSSSQIELPTLGSGFIEHMRSSFQQASGRDFSHREGNKAFDLLNRVPKELRLVIEKMILSGADDIVNEAAVLSEGQLERGDYEKVWKRLKGLD</sequence>
<dbReference type="Pfam" id="PF13401">
    <property type="entry name" value="AAA_22"/>
    <property type="match status" value="1"/>
</dbReference>
<dbReference type="PANTHER" id="PTHR34301:SF8">
    <property type="entry name" value="ATPASE DOMAIN-CONTAINING PROTEIN"/>
    <property type="match status" value="1"/>
</dbReference>
<dbReference type="InterPro" id="IPR027417">
    <property type="entry name" value="P-loop_NTPase"/>
</dbReference>
<dbReference type="RefSeq" id="WP_116918919.1">
    <property type="nucleotide sequence ID" value="NZ_QEKQ01000004.1"/>
</dbReference>
<evidence type="ECO:0000313" key="2">
    <source>
        <dbReference type="EMBL" id="PVY76864.1"/>
    </source>
</evidence>
<dbReference type="AlphaFoldDB" id="A0A2U1CX81"/>
<accession>A0A2U1CX81</accession>
<reference evidence="2 3" key="1">
    <citation type="submission" date="2018-04" db="EMBL/GenBank/DDBJ databases">
        <title>Genomic Encyclopedia of Type Strains, Phase IV (KMG-IV): sequencing the most valuable type-strain genomes for metagenomic binning, comparative biology and taxonomic classification.</title>
        <authorList>
            <person name="Goeker M."/>
        </authorList>
    </citation>
    <scope>NUCLEOTIDE SEQUENCE [LARGE SCALE GENOMIC DNA]</scope>
    <source>
        <strain evidence="2 3">DSM 28688</strain>
    </source>
</reference>
<evidence type="ECO:0000313" key="3">
    <source>
        <dbReference type="Proteomes" id="UP000245887"/>
    </source>
</evidence>
<dbReference type="Proteomes" id="UP000245887">
    <property type="component" value="Unassembled WGS sequence"/>
</dbReference>
<comment type="caution">
    <text evidence="2">The sequence shown here is derived from an EMBL/GenBank/DDBJ whole genome shotgun (WGS) entry which is preliminary data.</text>
</comment>
<dbReference type="PANTHER" id="PTHR34301">
    <property type="entry name" value="DNA-BINDING PROTEIN-RELATED"/>
    <property type="match status" value="1"/>
</dbReference>
<gene>
    <name evidence="2" type="ORF">C8D92_10495</name>
</gene>
<dbReference type="EMBL" id="QEKQ01000004">
    <property type="protein sequence ID" value="PVY76864.1"/>
    <property type="molecule type" value="Genomic_DNA"/>
</dbReference>
<dbReference type="OrthoDB" id="8576717at2"/>
<evidence type="ECO:0000259" key="1">
    <source>
        <dbReference type="Pfam" id="PF13401"/>
    </source>
</evidence>